<dbReference type="InterPro" id="IPR025943">
    <property type="entry name" value="Sigma_54_int_dom_ATP-bd_2"/>
</dbReference>
<dbReference type="Gene3D" id="1.10.8.60">
    <property type="match status" value="1"/>
</dbReference>
<dbReference type="PROSITE" id="PS00688">
    <property type="entry name" value="SIGMA54_INTERACT_3"/>
    <property type="match status" value="1"/>
</dbReference>
<dbReference type="SUPFAM" id="SSF52540">
    <property type="entry name" value="P-loop containing nucleoside triphosphate hydrolases"/>
    <property type="match status" value="1"/>
</dbReference>
<keyword evidence="3 15" id="KW-0963">Cytoplasm</keyword>
<evidence type="ECO:0000256" key="6">
    <source>
        <dbReference type="ARBA" id="ARBA00022741"/>
    </source>
</evidence>
<keyword evidence="10 15" id="KW-0238">DNA-binding</keyword>
<dbReference type="PROSITE" id="PS00676">
    <property type="entry name" value="SIGMA54_INTERACT_2"/>
    <property type="match status" value="1"/>
</dbReference>
<evidence type="ECO:0000256" key="8">
    <source>
        <dbReference type="ARBA" id="ARBA00023012"/>
    </source>
</evidence>
<evidence type="ECO:0000256" key="14">
    <source>
        <dbReference type="PROSITE-ProRule" id="PRU00169"/>
    </source>
</evidence>
<evidence type="ECO:0000256" key="7">
    <source>
        <dbReference type="ARBA" id="ARBA00022840"/>
    </source>
</evidence>
<comment type="function">
    <text evidence="15">Member of the two-component regulatory system NtrB/NtrC, which controls expression of the nitrogen-regulated (ntr) genes in response to nitrogen limitation. Phosphorylated NtrC binds directly to DNA and stimulates the formation of open promoter-sigma54-RNA polymerase complexes.</text>
</comment>
<keyword evidence="5 14" id="KW-0597">Phosphoprotein</keyword>
<evidence type="ECO:0000256" key="13">
    <source>
        <dbReference type="ARBA" id="ARBA00023231"/>
    </source>
</evidence>
<proteinExistence type="predicted"/>
<feature type="modified residue" description="4-aspartylphosphate" evidence="14">
    <location>
        <position position="52"/>
    </location>
</feature>
<dbReference type="PANTHER" id="PTHR32071">
    <property type="entry name" value="TRANSCRIPTIONAL REGULATORY PROTEIN"/>
    <property type="match status" value="1"/>
</dbReference>
<dbReference type="InterPro" id="IPR002197">
    <property type="entry name" value="HTH_Fis"/>
</dbReference>
<dbReference type="Pfam" id="PF02954">
    <property type="entry name" value="HTH_8"/>
    <property type="match status" value="1"/>
</dbReference>
<dbReference type="RefSeq" id="WP_169294381.1">
    <property type="nucleotide sequence ID" value="NZ_JAHSPR010000005.1"/>
</dbReference>
<feature type="domain" description="Response regulatory" evidence="17">
    <location>
        <begin position="3"/>
        <end position="117"/>
    </location>
</feature>
<dbReference type="PROSITE" id="PS50110">
    <property type="entry name" value="RESPONSE_REGULATORY"/>
    <property type="match status" value="1"/>
</dbReference>
<dbReference type="InterPro" id="IPR001789">
    <property type="entry name" value="Sig_transdc_resp-reg_receiver"/>
</dbReference>
<keyword evidence="6 15" id="KW-0547">Nucleotide-binding</keyword>
<dbReference type="SUPFAM" id="SSF52172">
    <property type="entry name" value="CheY-like"/>
    <property type="match status" value="1"/>
</dbReference>
<dbReference type="InterPro" id="IPR058031">
    <property type="entry name" value="AAA_lid_NorR"/>
</dbReference>
<reference evidence="18 19" key="1">
    <citation type="submission" date="2021-06" db="EMBL/GenBank/DDBJ databases">
        <authorList>
            <person name="Lu T."/>
            <person name="Wang Q."/>
            <person name="Han X."/>
        </authorList>
    </citation>
    <scope>NUCLEOTIDE SEQUENCE [LARGE SCALE GENOMIC DNA]</scope>
    <source>
        <strain evidence="18 19">LAM0050</strain>
    </source>
</reference>
<evidence type="ECO:0000256" key="2">
    <source>
        <dbReference type="ARBA" id="ARBA00019059"/>
    </source>
</evidence>
<dbReference type="InterPro" id="IPR025662">
    <property type="entry name" value="Sigma_54_int_dom_ATP-bd_1"/>
</dbReference>
<dbReference type="SUPFAM" id="SSF46689">
    <property type="entry name" value="Homeodomain-like"/>
    <property type="match status" value="1"/>
</dbReference>
<evidence type="ECO:0000313" key="18">
    <source>
        <dbReference type="EMBL" id="MBV4397362.1"/>
    </source>
</evidence>
<dbReference type="Gene3D" id="1.10.10.60">
    <property type="entry name" value="Homeodomain-like"/>
    <property type="match status" value="1"/>
</dbReference>
<dbReference type="Pfam" id="PF00072">
    <property type="entry name" value="Response_reg"/>
    <property type="match status" value="1"/>
</dbReference>
<evidence type="ECO:0000256" key="9">
    <source>
        <dbReference type="ARBA" id="ARBA00023015"/>
    </source>
</evidence>
<dbReference type="Pfam" id="PF00158">
    <property type="entry name" value="Sigma54_activat"/>
    <property type="match status" value="1"/>
</dbReference>
<keyword evidence="13 15" id="KW-0535">Nitrogen fixation</keyword>
<dbReference type="CDD" id="cd00009">
    <property type="entry name" value="AAA"/>
    <property type="match status" value="1"/>
</dbReference>
<keyword evidence="19" id="KW-1185">Reference proteome</keyword>
<evidence type="ECO:0000256" key="15">
    <source>
        <dbReference type="RuleBase" id="RU365013"/>
    </source>
</evidence>
<keyword evidence="12 15" id="KW-0804">Transcription</keyword>
<keyword evidence="11 15" id="KW-0010">Activator</keyword>
<evidence type="ECO:0000313" key="19">
    <source>
        <dbReference type="Proteomes" id="UP000722165"/>
    </source>
</evidence>
<dbReference type="InterPro" id="IPR027417">
    <property type="entry name" value="P-loop_NTPase"/>
</dbReference>
<keyword evidence="9 15" id="KW-0805">Transcription regulation</keyword>
<evidence type="ECO:0000256" key="3">
    <source>
        <dbReference type="ARBA" id="ARBA00022490"/>
    </source>
</evidence>
<comment type="caution">
    <text evidence="18">The sequence shown here is derived from an EMBL/GenBank/DDBJ whole genome shotgun (WGS) entry which is preliminary data.</text>
</comment>
<dbReference type="SMART" id="SM00448">
    <property type="entry name" value="REC"/>
    <property type="match status" value="1"/>
</dbReference>
<keyword evidence="7 15" id="KW-0067">ATP-binding</keyword>
<dbReference type="InterPro" id="IPR002078">
    <property type="entry name" value="Sigma_54_int"/>
</dbReference>
<evidence type="ECO:0000259" key="16">
    <source>
        <dbReference type="PROSITE" id="PS50045"/>
    </source>
</evidence>
<dbReference type="Gene3D" id="3.40.50.2300">
    <property type="match status" value="1"/>
</dbReference>
<name>A0ABS6NP03_9BURK</name>
<dbReference type="Pfam" id="PF25601">
    <property type="entry name" value="AAA_lid_14"/>
    <property type="match status" value="1"/>
</dbReference>
<keyword evidence="4 15" id="KW-0678">Repressor</keyword>
<evidence type="ECO:0000259" key="17">
    <source>
        <dbReference type="PROSITE" id="PS50110"/>
    </source>
</evidence>
<gene>
    <name evidence="15 18" type="primary">ntrC</name>
    <name evidence="18" type="ORF">KU392_08875</name>
</gene>
<dbReference type="PRINTS" id="PR01590">
    <property type="entry name" value="HTHFIS"/>
</dbReference>
<evidence type="ECO:0000256" key="11">
    <source>
        <dbReference type="ARBA" id="ARBA00023159"/>
    </source>
</evidence>
<dbReference type="Proteomes" id="UP000722165">
    <property type="component" value="Unassembled WGS sequence"/>
</dbReference>
<sequence>MKKIWVIDDDQAIRWVLDKALQKAGMQPRCFERVGDLWQALQAERPDVLVTDIRMPDISGLELLRQVKMQYPDLNVIVMTAFTDLDSTVIAFQEGAFDYLVKPFDLNEALALITRALEQSQNTAGADTAISSIDNDSVDKMMSKSSSRAMQDIFRAIGRLAPSKVTVLITGESGTGKELIARALHKHGARVNKPFVALNAAAIPKDLLEAELFGHERGAFTGASHLRKGRFEEANGGTLFLDEIGDMPLDLQTRLLRVLAEGSFYRIGGTQPVNVDVRIIAATHQPLETRVAQGSFREDLFHRLNVIRLRVPPLRERKEDIPRLVRHFLQLSAAGLGVATKRLSPDAMQVLQDFDFPGNVRQLENFCHWLTVMSPANVIGKSDLPPELLSSLTHYLPADAGAGQSNVAEDISFSSVPASASQAAQPVNQSFMSESEAQLQYAESQRFADNTPTMASSVSEQGSEGWLMLLEKEVLRQLMLGTSGIMDNLTTEFEKKVLSTTLAYCRGHRSEAATRLGIGRNTVTRKLKLLGFADE</sequence>
<dbReference type="InterPro" id="IPR011006">
    <property type="entry name" value="CheY-like_superfamily"/>
</dbReference>
<dbReference type="InterPro" id="IPR010114">
    <property type="entry name" value="Transcript_reg_NtrC"/>
</dbReference>
<evidence type="ECO:0000256" key="4">
    <source>
        <dbReference type="ARBA" id="ARBA00022491"/>
    </source>
</evidence>
<dbReference type="EMBL" id="JAHSPR010000005">
    <property type="protein sequence ID" value="MBV4397362.1"/>
    <property type="molecule type" value="Genomic_DNA"/>
</dbReference>
<dbReference type="PROSITE" id="PS50045">
    <property type="entry name" value="SIGMA54_INTERACT_4"/>
    <property type="match status" value="1"/>
</dbReference>
<protein>
    <recommendedName>
        <fullName evidence="2 15">DNA-binding transcriptional regulator NtrC</fullName>
    </recommendedName>
    <alternativeName>
        <fullName evidence="15">Nitrogen regulation protein NR(I)</fullName>
    </alternativeName>
</protein>
<dbReference type="InterPro" id="IPR025944">
    <property type="entry name" value="Sigma_54_int_dom_CS"/>
</dbReference>
<dbReference type="InterPro" id="IPR009057">
    <property type="entry name" value="Homeodomain-like_sf"/>
</dbReference>
<keyword evidence="8 15" id="KW-0902">Two-component regulatory system</keyword>
<dbReference type="PANTHER" id="PTHR32071:SF95">
    <property type="entry name" value="DNA-BINDING TRANSCRIPTIONAL REGULATOR NTRC"/>
    <property type="match status" value="1"/>
</dbReference>
<evidence type="ECO:0000256" key="12">
    <source>
        <dbReference type="ARBA" id="ARBA00023163"/>
    </source>
</evidence>
<dbReference type="Gene3D" id="3.40.50.300">
    <property type="entry name" value="P-loop containing nucleotide triphosphate hydrolases"/>
    <property type="match status" value="1"/>
</dbReference>
<dbReference type="PROSITE" id="PS00675">
    <property type="entry name" value="SIGMA54_INTERACT_1"/>
    <property type="match status" value="1"/>
</dbReference>
<dbReference type="SMART" id="SM00382">
    <property type="entry name" value="AAA"/>
    <property type="match status" value="1"/>
</dbReference>
<comment type="subcellular location">
    <subcellularLocation>
        <location evidence="1 15">Cytoplasm</location>
    </subcellularLocation>
</comment>
<evidence type="ECO:0000256" key="5">
    <source>
        <dbReference type="ARBA" id="ARBA00022553"/>
    </source>
</evidence>
<accession>A0ABS6NP03</accession>
<evidence type="ECO:0000256" key="10">
    <source>
        <dbReference type="ARBA" id="ARBA00023125"/>
    </source>
</evidence>
<dbReference type="InterPro" id="IPR003593">
    <property type="entry name" value="AAA+_ATPase"/>
</dbReference>
<feature type="domain" description="Sigma-54 factor interaction" evidence="16">
    <location>
        <begin position="143"/>
        <end position="372"/>
    </location>
</feature>
<dbReference type="NCBIfam" id="TIGR01818">
    <property type="entry name" value="ntrC"/>
    <property type="match status" value="1"/>
</dbReference>
<evidence type="ECO:0000256" key="1">
    <source>
        <dbReference type="ARBA" id="ARBA00004496"/>
    </source>
</evidence>
<organism evidence="18 19">
    <name type="scientific">Advenella alkanexedens</name>
    <dbReference type="NCBI Taxonomy" id="1481665"/>
    <lineage>
        <taxon>Bacteria</taxon>
        <taxon>Pseudomonadati</taxon>
        <taxon>Pseudomonadota</taxon>
        <taxon>Betaproteobacteria</taxon>
        <taxon>Burkholderiales</taxon>
        <taxon>Alcaligenaceae</taxon>
    </lineage>
</organism>